<gene>
    <name evidence="1" type="ORF">CGLY_09900</name>
</gene>
<dbReference type="KEGG" id="cgy:CGLY_09900"/>
<sequence length="305" mass="31128">MSEQPLLQQLGVWADRTGYAGIRESDEATGPRPELLLAAGDHAVAAPSSGLESPVSTLPWGHARAETDRIEGGESPLCSLAAQQGVEVSVTGPPASSSGADGKGRMPSQWVDAGRELADARADAAVPLIITGTVGTGATTTAAALIGVLCNVEPVKVVGRGGGPVPVSDEKWKHKTVAIRDLMFQARQHRRRPVDAAAVHDILDILGTPDTAFMAGLLAQSATRRTPVILDGVTGLAAGLLADALTPGAARWWLLPDASSEPGATVAGRRLSLSPVFGRPLGAPAAAAGLMVLPLLDAAVSLGQL</sequence>
<evidence type="ECO:0000313" key="2">
    <source>
        <dbReference type="Proteomes" id="UP000023703"/>
    </source>
</evidence>
<dbReference type="Gene3D" id="3.40.50.10210">
    <property type="match status" value="1"/>
</dbReference>
<dbReference type="Proteomes" id="UP000023703">
    <property type="component" value="Chromosome"/>
</dbReference>
<dbReference type="RefSeq" id="WP_052539999.1">
    <property type="nucleotide sequence ID" value="NZ_CP006842.1"/>
</dbReference>
<name>X5EAJ2_9CORY</name>
<dbReference type="HOGENOM" id="CLU_002982_1_0_11"/>
<dbReference type="STRING" id="1404245.CGLY_09900"/>
<dbReference type="InterPro" id="IPR036087">
    <property type="entry name" value="Nict_dMeBzImd_PRibTrfase_sf"/>
</dbReference>
<dbReference type="PANTHER" id="PTHR43463">
    <property type="entry name" value="NICOTINATE-NUCLEOTIDE--DIMETHYLBENZIMIDAZOLE PHOSPHORIBOSYLTRANSFERASE"/>
    <property type="match status" value="1"/>
</dbReference>
<accession>X5EAJ2</accession>
<dbReference type="GO" id="GO:0008939">
    <property type="term" value="F:nicotinate-nucleotide-dimethylbenzimidazole phosphoribosyltransferase activity"/>
    <property type="evidence" value="ECO:0007669"/>
    <property type="project" value="InterPro"/>
</dbReference>
<protein>
    <recommendedName>
        <fullName evidence="3">Nicotinate-nucleotide--dimethylbenzimidazole phosphoribosyltransferase</fullName>
    </recommendedName>
</protein>
<reference evidence="1 2" key="1">
    <citation type="journal article" date="2015" name="Int. J. Syst. Evol. Microbiol.">
        <title>Revisiting Corynebacterium glyciniphilum (ex Kubota et al., 1972) sp. nov., nom. rev., isolated from putrefied banana.</title>
        <authorList>
            <person name="Al-Dilaimi A."/>
            <person name="Bednarz H."/>
            <person name="Lomker A."/>
            <person name="Niehaus K."/>
            <person name="Kalinowski J."/>
            <person name="Ruckert C."/>
        </authorList>
    </citation>
    <scope>NUCLEOTIDE SEQUENCE [LARGE SCALE GENOMIC DNA]</scope>
    <source>
        <strain evidence="1">AJ 3170</strain>
    </source>
</reference>
<evidence type="ECO:0000313" key="1">
    <source>
        <dbReference type="EMBL" id="AHW64425.1"/>
    </source>
</evidence>
<dbReference type="eggNOG" id="COG2038">
    <property type="taxonomic scope" value="Bacteria"/>
</dbReference>
<dbReference type="SUPFAM" id="SSF52733">
    <property type="entry name" value="Nicotinate mononucleotide:5,6-dimethylbenzimidazole phosphoribosyltransferase (CobT)"/>
    <property type="match status" value="1"/>
</dbReference>
<proteinExistence type="predicted"/>
<dbReference type="PANTHER" id="PTHR43463:SF1">
    <property type="entry name" value="NICOTINATE-NUCLEOTIDE--DIMETHYLBENZIMIDAZOLE PHOSPHORIBOSYLTRANSFERASE"/>
    <property type="match status" value="1"/>
</dbReference>
<evidence type="ECO:0008006" key="3">
    <source>
        <dbReference type="Google" id="ProtNLM"/>
    </source>
</evidence>
<keyword evidence="2" id="KW-1185">Reference proteome</keyword>
<dbReference type="AlphaFoldDB" id="X5EAJ2"/>
<dbReference type="InterPro" id="IPR003200">
    <property type="entry name" value="Nict_dMeBzImd_PRibTrfase"/>
</dbReference>
<dbReference type="EMBL" id="CP006842">
    <property type="protein sequence ID" value="AHW64425.1"/>
    <property type="molecule type" value="Genomic_DNA"/>
</dbReference>
<dbReference type="OrthoDB" id="9781491at2"/>
<organism evidence="1 2">
    <name type="scientific">Corynebacterium glyciniphilum AJ 3170</name>
    <dbReference type="NCBI Taxonomy" id="1404245"/>
    <lineage>
        <taxon>Bacteria</taxon>
        <taxon>Bacillati</taxon>
        <taxon>Actinomycetota</taxon>
        <taxon>Actinomycetes</taxon>
        <taxon>Mycobacteriales</taxon>
        <taxon>Corynebacteriaceae</taxon>
        <taxon>Corynebacterium</taxon>
    </lineage>
</organism>
<dbReference type="Pfam" id="PF02277">
    <property type="entry name" value="DBI_PRT"/>
    <property type="match status" value="1"/>
</dbReference>